<evidence type="ECO:0000313" key="2">
    <source>
        <dbReference type="Proteomes" id="UP000054567"/>
    </source>
</evidence>
<evidence type="ECO:0000313" key="1">
    <source>
        <dbReference type="EMBL" id="KMM70285.1"/>
    </source>
</evidence>
<sequence>MSMAVVIHHSLSYVKRSLAHKILELLPATLGWNLLSCIHTKTTYSSSWDRLLCRPFLLCGVGGITTAFTPVRRTLKQMNKVWVKADVDFTRSKLSSRTGGLNRAYVAVGGVVREQMLIKPFSLRVLRRA</sequence>
<dbReference type="VEuPathDB" id="FungiDB:CPAG_06596"/>
<dbReference type="AlphaFoldDB" id="A0A0J6FLI4"/>
<organism evidence="1 2">
    <name type="scientific">Coccidioides posadasii RMSCC 3488</name>
    <dbReference type="NCBI Taxonomy" id="454284"/>
    <lineage>
        <taxon>Eukaryota</taxon>
        <taxon>Fungi</taxon>
        <taxon>Dikarya</taxon>
        <taxon>Ascomycota</taxon>
        <taxon>Pezizomycotina</taxon>
        <taxon>Eurotiomycetes</taxon>
        <taxon>Eurotiomycetidae</taxon>
        <taxon>Onygenales</taxon>
        <taxon>Onygenaceae</taxon>
        <taxon>Coccidioides</taxon>
    </lineage>
</organism>
<dbReference type="Proteomes" id="UP000054567">
    <property type="component" value="Unassembled WGS sequence"/>
</dbReference>
<proteinExistence type="predicted"/>
<protein>
    <submittedName>
        <fullName evidence="1">Uncharacterized protein</fullName>
    </submittedName>
</protein>
<reference evidence="1 2" key="1">
    <citation type="submission" date="2007-06" db="EMBL/GenBank/DDBJ databases">
        <title>The Genome Sequence of Coccidioides posadasii RMSCC_3488.</title>
        <authorList>
            <consortium name="Coccidioides Genome Resources Consortium"/>
            <consortium name="The Broad Institute Genome Sequencing Platform"/>
            <person name="Henn M.R."/>
            <person name="Sykes S."/>
            <person name="Young S."/>
            <person name="Jaffe D."/>
            <person name="Berlin A."/>
            <person name="Alvarez P."/>
            <person name="Butler J."/>
            <person name="Gnerre S."/>
            <person name="Grabherr M."/>
            <person name="Mauceli E."/>
            <person name="Brockman W."/>
            <person name="Kodira C."/>
            <person name="Alvarado L."/>
            <person name="Zeng Q."/>
            <person name="Crawford M."/>
            <person name="Antoine C."/>
            <person name="Devon K."/>
            <person name="Galgiani J."/>
            <person name="Orsborn K."/>
            <person name="Lewis M.L."/>
            <person name="Nusbaum C."/>
            <person name="Galagan J."/>
            <person name="Birren B."/>
        </authorList>
    </citation>
    <scope>NUCLEOTIDE SEQUENCE [LARGE SCALE GENOMIC DNA]</scope>
    <source>
        <strain evidence="1 2">RMSCC 3488</strain>
    </source>
</reference>
<gene>
    <name evidence="1" type="ORF">CPAG_06596</name>
</gene>
<name>A0A0J6FLI4_COCPO</name>
<reference evidence="2" key="3">
    <citation type="journal article" date="2010" name="Genome Res.">
        <title>Population genomic sequencing of Coccidioides fungi reveals recent hybridization and transposon control.</title>
        <authorList>
            <person name="Neafsey D.E."/>
            <person name="Barker B.M."/>
            <person name="Sharpton T.J."/>
            <person name="Stajich J.E."/>
            <person name="Park D.J."/>
            <person name="Whiston E."/>
            <person name="Hung C.-Y."/>
            <person name="McMahan C."/>
            <person name="White J."/>
            <person name="Sykes S."/>
            <person name="Heiman D."/>
            <person name="Young S."/>
            <person name="Zeng Q."/>
            <person name="Abouelleil A."/>
            <person name="Aftuck L."/>
            <person name="Bessette D."/>
            <person name="Brown A."/>
            <person name="FitzGerald M."/>
            <person name="Lui A."/>
            <person name="Macdonald J.P."/>
            <person name="Priest M."/>
            <person name="Orbach M.J."/>
            <person name="Galgiani J.N."/>
            <person name="Kirkland T.N."/>
            <person name="Cole G.T."/>
            <person name="Birren B.W."/>
            <person name="Henn M.R."/>
            <person name="Taylor J.W."/>
            <person name="Rounsley S.D."/>
        </authorList>
    </citation>
    <scope>NUCLEOTIDE SEQUENCE [LARGE SCALE GENOMIC DNA]</scope>
    <source>
        <strain evidence="2">RMSCC 3488</strain>
    </source>
</reference>
<reference evidence="2" key="2">
    <citation type="journal article" date="2009" name="Genome Res.">
        <title>Comparative genomic analyses of the human fungal pathogens Coccidioides and their relatives.</title>
        <authorList>
            <person name="Sharpton T.J."/>
            <person name="Stajich J.E."/>
            <person name="Rounsley S.D."/>
            <person name="Gardner M.J."/>
            <person name="Wortman J.R."/>
            <person name="Jordar V.S."/>
            <person name="Maiti R."/>
            <person name="Kodira C.D."/>
            <person name="Neafsey D.E."/>
            <person name="Zeng Q."/>
            <person name="Hung C.-Y."/>
            <person name="McMahan C."/>
            <person name="Muszewska A."/>
            <person name="Grynberg M."/>
            <person name="Mandel M.A."/>
            <person name="Kellner E.M."/>
            <person name="Barker B.M."/>
            <person name="Galgiani J.N."/>
            <person name="Orbach M.J."/>
            <person name="Kirkland T.N."/>
            <person name="Cole G.T."/>
            <person name="Henn M.R."/>
            <person name="Birren B.W."/>
            <person name="Taylor J.W."/>
        </authorList>
    </citation>
    <scope>NUCLEOTIDE SEQUENCE [LARGE SCALE GENOMIC DNA]</scope>
    <source>
        <strain evidence="2">RMSCC 3488</strain>
    </source>
</reference>
<dbReference type="EMBL" id="DS268112">
    <property type="protein sequence ID" value="KMM70285.1"/>
    <property type="molecule type" value="Genomic_DNA"/>
</dbReference>
<accession>A0A0J6FLI4</accession>